<feature type="transmembrane region" description="Helical" evidence="1">
    <location>
        <begin position="67"/>
        <end position="96"/>
    </location>
</feature>
<feature type="transmembrane region" description="Helical" evidence="1">
    <location>
        <begin position="37"/>
        <end position="55"/>
    </location>
</feature>
<organism evidence="2 3">
    <name type="scientific">Polaribacter reichenbachii</name>
    <dbReference type="NCBI Taxonomy" id="996801"/>
    <lineage>
        <taxon>Bacteria</taxon>
        <taxon>Pseudomonadati</taxon>
        <taxon>Bacteroidota</taxon>
        <taxon>Flavobacteriia</taxon>
        <taxon>Flavobacteriales</taxon>
        <taxon>Flavobacteriaceae</taxon>
    </lineage>
</organism>
<dbReference type="EMBL" id="LSFL01000035">
    <property type="protein sequence ID" value="OBY63880.1"/>
    <property type="molecule type" value="Genomic_DNA"/>
</dbReference>
<proteinExistence type="predicted"/>
<protein>
    <submittedName>
        <fullName evidence="2">Uncharacterized protein</fullName>
    </submittedName>
</protein>
<dbReference type="Proteomes" id="UP000092612">
    <property type="component" value="Unassembled WGS sequence"/>
</dbReference>
<feature type="transmembrane region" description="Helical" evidence="1">
    <location>
        <begin position="181"/>
        <end position="199"/>
    </location>
</feature>
<feature type="transmembrane region" description="Helical" evidence="1">
    <location>
        <begin position="285"/>
        <end position="302"/>
    </location>
</feature>
<dbReference type="AlphaFoldDB" id="A0A1B8TWB3"/>
<keyword evidence="3" id="KW-1185">Reference proteome</keyword>
<feature type="transmembrane region" description="Helical" evidence="1">
    <location>
        <begin position="243"/>
        <end position="265"/>
    </location>
</feature>
<dbReference type="RefSeq" id="WP_068363158.1">
    <property type="nucleotide sequence ID" value="NZ_CP019337.1"/>
</dbReference>
<dbReference type="InterPro" id="IPR025291">
    <property type="entry name" value="DUF4153"/>
</dbReference>
<feature type="transmembrane region" description="Helical" evidence="1">
    <location>
        <begin position="314"/>
        <end position="334"/>
    </location>
</feature>
<feature type="transmembrane region" description="Helical" evidence="1">
    <location>
        <begin position="146"/>
        <end position="165"/>
    </location>
</feature>
<feature type="transmembrane region" description="Helical" evidence="1">
    <location>
        <begin position="108"/>
        <end position="125"/>
    </location>
</feature>
<dbReference type="KEGG" id="prn:BW723_01775"/>
<name>A0A1B8TWB3_9FLAO</name>
<sequence length="471" mass="54892">MEIDIQKQETSKKWMKLVILLGAIFFSLLFYQQNFGLNLFLFTVLSIAVLVINNPKSFHKNTIRLNAIGYYITGITIFLYNSNLTIIANIIAFFTLIGSISEHKSSVYINWINGIYTATVAVFTLHFEKINNEKKPVKRKKTDYAYWFKIVGIPLIIAIIFISLYRNGNPKFDELIRKIDFSFINFQWLVLTGLGYYLFYNITNPIQIEPVTSTDLKTGNNLLKEKLKYTSPKKLKGEKQMGIILLSTLNLLIVLFLITDALYLFEIHKMSAPELSEQVHTGVNALIISNLLAIIVILYFFRGNLNFIKDNKNLKVLTFIWISLNLIMILITAIKNIEYIFSFGLTYKRIGVLFFLLLTAIGLITTYFKVTNIKNLWYLVRKNIQIAFMIFIISSTVNWDKIITYYNINNAEVIDLKYLINLSNNNAFLLKDYIEKNKIKNYKINEKHRNYVSELENNSWQEMVFDNLKIK</sequence>
<comment type="caution">
    <text evidence="2">The sequence shown here is derived from an EMBL/GenBank/DDBJ whole genome shotgun (WGS) entry which is preliminary data.</text>
</comment>
<gene>
    <name evidence="2" type="ORF">LPB301_13925</name>
</gene>
<feature type="transmembrane region" description="Helical" evidence="1">
    <location>
        <begin position="14"/>
        <end position="31"/>
    </location>
</feature>
<keyword evidence="1" id="KW-1133">Transmembrane helix</keyword>
<dbReference type="STRING" id="996801.BW723_01775"/>
<feature type="transmembrane region" description="Helical" evidence="1">
    <location>
        <begin position="346"/>
        <end position="368"/>
    </location>
</feature>
<keyword evidence="1" id="KW-0472">Membrane</keyword>
<dbReference type="OrthoDB" id="627992at2"/>
<evidence type="ECO:0000256" key="1">
    <source>
        <dbReference type="SAM" id="Phobius"/>
    </source>
</evidence>
<accession>A0A1B8TWB3</accession>
<evidence type="ECO:0000313" key="3">
    <source>
        <dbReference type="Proteomes" id="UP000092612"/>
    </source>
</evidence>
<reference evidence="3" key="1">
    <citation type="submission" date="2016-02" db="EMBL/GenBank/DDBJ databases">
        <title>Paenibacillus sp. LPB0068, isolated from Crassostrea gigas.</title>
        <authorList>
            <person name="Shin S.-K."/>
            <person name="Yi H."/>
        </authorList>
    </citation>
    <scope>NUCLEOTIDE SEQUENCE [LARGE SCALE GENOMIC DNA]</scope>
    <source>
        <strain evidence="3">KCTC 23969</strain>
    </source>
</reference>
<keyword evidence="1" id="KW-0812">Transmembrane</keyword>
<evidence type="ECO:0000313" key="2">
    <source>
        <dbReference type="EMBL" id="OBY63880.1"/>
    </source>
</evidence>
<dbReference type="Pfam" id="PF13687">
    <property type="entry name" value="DUF4153"/>
    <property type="match status" value="1"/>
</dbReference>